<dbReference type="InterPro" id="IPR036390">
    <property type="entry name" value="WH_DNA-bd_sf"/>
</dbReference>
<dbReference type="InterPro" id="IPR036388">
    <property type="entry name" value="WH-like_DNA-bd_sf"/>
</dbReference>
<dbReference type="PROSITE" id="PS01117">
    <property type="entry name" value="HTH_MARR_1"/>
    <property type="match status" value="1"/>
</dbReference>
<reference evidence="6 7" key="1">
    <citation type="journal article" date="2017" name="Int. J. Syst. Evol. Microbiol.">
        <title>Pseudokineococcus basanitobsidens sp. nov., isolated from volcanic rock.</title>
        <authorList>
            <person name="Lee D.W."/>
            <person name="Park M.Y."/>
            <person name="Kim J.J."/>
            <person name="Kim B.S."/>
        </authorList>
    </citation>
    <scope>NUCLEOTIDE SEQUENCE [LARGE SCALE GENOMIC DNA]</scope>
    <source>
        <strain evidence="6 7">DSM 103726</strain>
    </source>
</reference>
<feature type="domain" description="HTH marR-type" evidence="5">
    <location>
        <begin position="1"/>
        <end position="141"/>
    </location>
</feature>
<evidence type="ECO:0000256" key="4">
    <source>
        <dbReference type="SAM" id="MobiDB-lite"/>
    </source>
</evidence>
<evidence type="ECO:0000313" key="6">
    <source>
        <dbReference type="EMBL" id="MEJ5944645.1"/>
    </source>
</evidence>
<evidence type="ECO:0000256" key="2">
    <source>
        <dbReference type="ARBA" id="ARBA00023125"/>
    </source>
</evidence>
<dbReference type="InterPro" id="IPR011991">
    <property type="entry name" value="ArsR-like_HTH"/>
</dbReference>
<keyword evidence="3" id="KW-0804">Transcription</keyword>
<dbReference type="CDD" id="cd00090">
    <property type="entry name" value="HTH_ARSR"/>
    <property type="match status" value="1"/>
</dbReference>
<protein>
    <submittedName>
        <fullName evidence="6">MarR family transcriptional regulator</fullName>
    </submittedName>
</protein>
<evidence type="ECO:0000256" key="3">
    <source>
        <dbReference type="ARBA" id="ARBA00023163"/>
    </source>
</evidence>
<sequence>MDARADGRGGEPGWEELSRVVVDVVRTAVAGSQDALTPVQLRCLEVLADGAGRRVGDLADELGVVASSASRLVDRLVALGLVGRRQATASRREVDVRLTPAGRRALARTASAVEEALAAATAPMTSEDQDALRRGLAALAQATDEAARPASAGRPGPEVDR</sequence>
<dbReference type="InterPro" id="IPR023187">
    <property type="entry name" value="Tscrpt_reg_MarR-type_CS"/>
</dbReference>
<dbReference type="SUPFAM" id="SSF46785">
    <property type="entry name" value="Winged helix' DNA-binding domain"/>
    <property type="match status" value="1"/>
</dbReference>
<evidence type="ECO:0000313" key="7">
    <source>
        <dbReference type="Proteomes" id="UP001387100"/>
    </source>
</evidence>
<dbReference type="SMART" id="SM00347">
    <property type="entry name" value="HTH_MARR"/>
    <property type="match status" value="1"/>
</dbReference>
<dbReference type="PANTHER" id="PTHR33164">
    <property type="entry name" value="TRANSCRIPTIONAL REGULATOR, MARR FAMILY"/>
    <property type="match status" value="1"/>
</dbReference>
<dbReference type="InterPro" id="IPR000835">
    <property type="entry name" value="HTH_MarR-typ"/>
</dbReference>
<proteinExistence type="predicted"/>
<gene>
    <name evidence="6" type="ORF">WDZ17_04975</name>
</gene>
<dbReference type="InterPro" id="IPR039422">
    <property type="entry name" value="MarR/SlyA-like"/>
</dbReference>
<keyword evidence="2" id="KW-0238">DNA-binding</keyword>
<feature type="region of interest" description="Disordered" evidence="4">
    <location>
        <begin position="121"/>
        <end position="161"/>
    </location>
</feature>
<organism evidence="6 7">
    <name type="scientific">Pseudokineococcus basanitobsidens</name>
    <dbReference type="NCBI Taxonomy" id="1926649"/>
    <lineage>
        <taxon>Bacteria</taxon>
        <taxon>Bacillati</taxon>
        <taxon>Actinomycetota</taxon>
        <taxon>Actinomycetes</taxon>
        <taxon>Kineosporiales</taxon>
        <taxon>Kineosporiaceae</taxon>
        <taxon>Pseudokineococcus</taxon>
    </lineage>
</organism>
<dbReference type="EMBL" id="JBBIAA010000003">
    <property type="protein sequence ID" value="MEJ5944645.1"/>
    <property type="molecule type" value="Genomic_DNA"/>
</dbReference>
<dbReference type="PANTHER" id="PTHR33164:SF43">
    <property type="entry name" value="HTH-TYPE TRANSCRIPTIONAL REPRESSOR YETL"/>
    <property type="match status" value="1"/>
</dbReference>
<dbReference type="Proteomes" id="UP001387100">
    <property type="component" value="Unassembled WGS sequence"/>
</dbReference>
<dbReference type="PROSITE" id="PS50995">
    <property type="entry name" value="HTH_MARR_2"/>
    <property type="match status" value="1"/>
</dbReference>
<keyword evidence="7" id="KW-1185">Reference proteome</keyword>
<keyword evidence="1" id="KW-0805">Transcription regulation</keyword>
<evidence type="ECO:0000259" key="5">
    <source>
        <dbReference type="PROSITE" id="PS50995"/>
    </source>
</evidence>
<name>A0ABU8RHW9_9ACTN</name>
<dbReference type="RefSeq" id="WP_339574030.1">
    <property type="nucleotide sequence ID" value="NZ_JBBIAA010000003.1"/>
</dbReference>
<dbReference type="Pfam" id="PF12802">
    <property type="entry name" value="MarR_2"/>
    <property type="match status" value="1"/>
</dbReference>
<evidence type="ECO:0000256" key="1">
    <source>
        <dbReference type="ARBA" id="ARBA00023015"/>
    </source>
</evidence>
<dbReference type="Gene3D" id="1.10.10.10">
    <property type="entry name" value="Winged helix-like DNA-binding domain superfamily/Winged helix DNA-binding domain"/>
    <property type="match status" value="1"/>
</dbReference>
<comment type="caution">
    <text evidence="6">The sequence shown here is derived from an EMBL/GenBank/DDBJ whole genome shotgun (WGS) entry which is preliminary data.</text>
</comment>
<feature type="compositionally biased region" description="Low complexity" evidence="4">
    <location>
        <begin position="134"/>
        <end position="161"/>
    </location>
</feature>
<accession>A0ABU8RHW9</accession>